<feature type="non-terminal residue" evidence="2">
    <location>
        <position position="1"/>
    </location>
</feature>
<dbReference type="GO" id="GO:0005829">
    <property type="term" value="C:cytosol"/>
    <property type="evidence" value="ECO:0007669"/>
    <property type="project" value="TreeGrafter"/>
</dbReference>
<evidence type="ECO:0000313" key="2">
    <source>
        <dbReference type="EMBL" id="JAP91892.1"/>
    </source>
</evidence>
<sequence length="211" mass="24210">PMFLICYQQTIIKTYSNGDQYKGELKNQEPNGNGMYIWANKTYYIGQFLEGEKHGYGIVTYPDGQVFKGTFINDLRFGIGHHKFANKDEYFGDFSEDVVQGAGRYIFADGSQYTGAFVNSYMQGYGTMLKDQKYTFYGDYYMNKRHGPGVFVTSTDETVYYSNFENGKISGQVFKLEDDSEVVGSELEKVLANIIPDKEMQIINFYKPIEK</sequence>
<dbReference type="SUPFAM" id="SSF82185">
    <property type="entry name" value="Histone H3 K4-specific methyltransferase SET7/9 N-terminal domain"/>
    <property type="match status" value="2"/>
</dbReference>
<dbReference type="Gene3D" id="2.20.110.10">
    <property type="entry name" value="Histone H3 K4-specific methyltransferase SET7/9 N-terminal domain"/>
    <property type="match status" value="2"/>
</dbReference>
<keyword evidence="1" id="KW-0677">Repeat</keyword>
<name>A0A146K4S7_9EUKA</name>
<protein>
    <submittedName>
        <fullName evidence="2">MORN repeat protein</fullName>
    </submittedName>
</protein>
<dbReference type="EMBL" id="GDID01004714">
    <property type="protein sequence ID" value="JAP91892.1"/>
    <property type="molecule type" value="Transcribed_RNA"/>
</dbReference>
<dbReference type="AlphaFoldDB" id="A0A146K4S7"/>
<dbReference type="InterPro" id="IPR003409">
    <property type="entry name" value="MORN"/>
</dbReference>
<dbReference type="PANTHER" id="PTHR43215:SF14">
    <property type="entry name" value="RADIAL SPOKE HEAD 1 HOMOLOG"/>
    <property type="match status" value="1"/>
</dbReference>
<evidence type="ECO:0000256" key="1">
    <source>
        <dbReference type="ARBA" id="ARBA00022737"/>
    </source>
</evidence>
<gene>
    <name evidence="2" type="ORF">TPC1_16345</name>
</gene>
<dbReference type="PANTHER" id="PTHR43215">
    <property type="entry name" value="RADIAL SPOKE HEAD 1 HOMOLOG"/>
    <property type="match status" value="1"/>
</dbReference>
<reference evidence="2" key="1">
    <citation type="submission" date="2015-07" db="EMBL/GenBank/DDBJ databases">
        <title>Adaptation to a free-living lifestyle via gene acquisitions in the diplomonad Trepomonas sp. PC1.</title>
        <authorList>
            <person name="Xu F."/>
            <person name="Jerlstrom-Hultqvist J."/>
            <person name="Kolisko M."/>
            <person name="Simpson A.G.B."/>
            <person name="Roger A.J."/>
            <person name="Svard S.G."/>
            <person name="Andersson J.O."/>
        </authorList>
    </citation>
    <scope>NUCLEOTIDE SEQUENCE</scope>
    <source>
        <strain evidence="2">PC1</strain>
    </source>
</reference>
<feature type="non-terminal residue" evidence="2">
    <location>
        <position position="211"/>
    </location>
</feature>
<proteinExistence type="predicted"/>
<organism evidence="2">
    <name type="scientific">Trepomonas sp. PC1</name>
    <dbReference type="NCBI Taxonomy" id="1076344"/>
    <lineage>
        <taxon>Eukaryota</taxon>
        <taxon>Metamonada</taxon>
        <taxon>Diplomonadida</taxon>
        <taxon>Hexamitidae</taxon>
        <taxon>Hexamitinae</taxon>
        <taxon>Trepomonas</taxon>
    </lineage>
</organism>
<dbReference type="SMART" id="SM00698">
    <property type="entry name" value="MORN"/>
    <property type="match status" value="5"/>
</dbReference>
<accession>A0A146K4S7</accession>
<dbReference type="Pfam" id="PF02493">
    <property type="entry name" value="MORN"/>
    <property type="match status" value="6"/>
</dbReference>